<dbReference type="Pfam" id="PF02515">
    <property type="entry name" value="CoA_transf_3"/>
    <property type="match status" value="1"/>
</dbReference>
<dbReference type="PANTHER" id="PTHR48228:SF5">
    <property type="entry name" value="ALPHA-METHYLACYL-COA RACEMASE"/>
    <property type="match status" value="1"/>
</dbReference>
<dbReference type="PANTHER" id="PTHR48228">
    <property type="entry name" value="SUCCINYL-COA--D-CITRAMALATE COA-TRANSFERASE"/>
    <property type="match status" value="1"/>
</dbReference>
<accession>A0ABV2JAW5</accession>
<evidence type="ECO:0000313" key="2">
    <source>
        <dbReference type="Proteomes" id="UP001549162"/>
    </source>
</evidence>
<dbReference type="RefSeq" id="WP_354368810.1">
    <property type="nucleotide sequence ID" value="NZ_JBEPMA010000010.1"/>
</dbReference>
<organism evidence="1 2">
    <name type="scientific">Peptoniphilus olsenii</name>
    <dbReference type="NCBI Taxonomy" id="411570"/>
    <lineage>
        <taxon>Bacteria</taxon>
        <taxon>Bacillati</taxon>
        <taxon>Bacillota</taxon>
        <taxon>Tissierellia</taxon>
        <taxon>Tissierellales</taxon>
        <taxon>Peptoniphilaceae</taxon>
        <taxon>Peptoniphilus</taxon>
    </lineage>
</organism>
<dbReference type="InterPro" id="IPR050509">
    <property type="entry name" value="CoA-transferase_III"/>
</dbReference>
<dbReference type="EMBL" id="JBEPMA010000010">
    <property type="protein sequence ID" value="MET3617924.1"/>
    <property type="molecule type" value="Genomic_DNA"/>
</dbReference>
<protein>
    <submittedName>
        <fullName evidence="1">Crotonobetainyl-CoA:carnitine CoA-transferase CaiB-like acyl-CoA transferase</fullName>
    </submittedName>
</protein>
<dbReference type="Gene3D" id="3.30.1540.10">
    <property type="entry name" value="formyl-coa transferase, domain 3"/>
    <property type="match status" value="1"/>
</dbReference>
<reference evidence="1 2" key="1">
    <citation type="submission" date="2024-06" db="EMBL/GenBank/DDBJ databases">
        <title>Genomic Encyclopedia of Type Strains, Phase IV (KMG-IV): sequencing the most valuable type-strain genomes for metagenomic binning, comparative biology and taxonomic classification.</title>
        <authorList>
            <person name="Goeker M."/>
        </authorList>
    </citation>
    <scope>NUCLEOTIDE SEQUENCE [LARGE SCALE GENOMIC DNA]</scope>
    <source>
        <strain evidence="1 2">DSM 21460</strain>
    </source>
</reference>
<sequence length="383" mass="42606">MNALSNLKILDFTTLLPGPFATMQLADMGAEVLKVSSPSKYDLVLEAEPKIKEKSANLLWLNRNKKTMALNLKTGEAIKIVKKLIEEYDILVEQFRPGVMEKLGLGYDELIKINPKLIYCSITGYGQSGVLSSKAGHDINYLARSGLMSFSGTKKSGPVIYGTQIADIAVGSMNSIVAILAAVNYRNLTGKGQHLDISMMDGLLPFNSLSGAQYLGGGDLPTRESDLLNGGSNYDFYKTKDGRYFSVGSLEKKFWDGLCDILEIDANSATDISVKEEIREKFMSKDFEEWLEIFKDKDVCVEPVLNLDEVVQDKNINERGLIVELDVDGEKVKQFASPIKFSKSKQEYKFAGKTIGEDTVDIMRKLGYSEDEIEDMKNNDVFK</sequence>
<evidence type="ECO:0000313" key="1">
    <source>
        <dbReference type="EMBL" id="MET3617924.1"/>
    </source>
</evidence>
<name>A0ABV2JAW5_9FIRM</name>
<comment type="caution">
    <text evidence="1">The sequence shown here is derived from an EMBL/GenBank/DDBJ whole genome shotgun (WGS) entry which is preliminary data.</text>
</comment>
<keyword evidence="2" id="KW-1185">Reference proteome</keyword>
<proteinExistence type="predicted"/>
<dbReference type="InterPro" id="IPR003673">
    <property type="entry name" value="CoA-Trfase_fam_III"/>
</dbReference>
<dbReference type="InterPro" id="IPR023606">
    <property type="entry name" value="CoA-Trfase_III_dom_1_sf"/>
</dbReference>
<dbReference type="Gene3D" id="3.40.50.10540">
    <property type="entry name" value="Crotonobetainyl-coa:carnitine coa-transferase, domain 1"/>
    <property type="match status" value="2"/>
</dbReference>
<dbReference type="SUPFAM" id="SSF89796">
    <property type="entry name" value="CoA-transferase family III (CaiB/BaiF)"/>
    <property type="match status" value="1"/>
</dbReference>
<dbReference type="InterPro" id="IPR044855">
    <property type="entry name" value="CoA-Trfase_III_dom3_sf"/>
</dbReference>
<gene>
    <name evidence="1" type="ORF">ABID14_001559</name>
</gene>
<dbReference type="Proteomes" id="UP001549162">
    <property type="component" value="Unassembled WGS sequence"/>
</dbReference>